<dbReference type="GO" id="GO:0009231">
    <property type="term" value="P:riboflavin biosynthetic process"/>
    <property type="evidence" value="ECO:0007669"/>
    <property type="project" value="UniProtKB-UniPathway"/>
</dbReference>
<dbReference type="NCBIfam" id="TIGR00326">
    <property type="entry name" value="eubact_ribD"/>
    <property type="match status" value="1"/>
</dbReference>
<feature type="binding site" evidence="14">
    <location>
        <position position="185"/>
    </location>
    <ligand>
        <name>substrate</name>
    </ligand>
</feature>
<evidence type="ECO:0000259" key="16">
    <source>
        <dbReference type="PROSITE" id="PS51747"/>
    </source>
</evidence>
<evidence type="ECO:0000256" key="13">
    <source>
        <dbReference type="PIRSR" id="PIRSR006769-1"/>
    </source>
</evidence>
<feature type="binding site" evidence="14">
    <location>
        <position position="293"/>
    </location>
    <ligand>
        <name>substrate</name>
    </ligand>
</feature>
<dbReference type="InterPro" id="IPR024072">
    <property type="entry name" value="DHFR-like_dom_sf"/>
</dbReference>
<keyword evidence="11" id="KW-0511">Multifunctional enzyme</keyword>
<feature type="active site" description="Proton donor" evidence="13">
    <location>
        <position position="54"/>
    </location>
</feature>
<protein>
    <recommendedName>
        <fullName evidence="12">Riboflavin biosynthesis protein RibD</fullName>
    </recommendedName>
    <domain>
        <recommendedName>
            <fullName evidence="12">Diaminohydroxyphosphoribosylaminopyrimidine deaminase</fullName>
            <shortName evidence="12">DRAP deaminase</shortName>
            <ecNumber evidence="12">3.5.4.26</ecNumber>
        </recommendedName>
        <alternativeName>
            <fullName evidence="12">Riboflavin-specific deaminase</fullName>
        </alternativeName>
    </domain>
    <domain>
        <recommendedName>
            <fullName evidence="12">5-amino-6-(5-phosphoribosylamino)uracil reductase</fullName>
            <ecNumber evidence="12">1.1.1.193</ecNumber>
        </recommendedName>
        <alternativeName>
            <fullName evidence="12">HTP reductase</fullName>
        </alternativeName>
    </domain>
</protein>
<evidence type="ECO:0000256" key="12">
    <source>
        <dbReference type="PIRNR" id="PIRNR006769"/>
    </source>
</evidence>
<dbReference type="PROSITE" id="PS51747">
    <property type="entry name" value="CYT_DCMP_DEAMINASES_2"/>
    <property type="match status" value="1"/>
</dbReference>
<dbReference type="EC" id="1.1.1.193" evidence="12"/>
<feature type="binding site" evidence="14">
    <location>
        <position position="155"/>
    </location>
    <ligand>
        <name>NADP(+)</name>
        <dbReference type="ChEBI" id="CHEBI:58349"/>
    </ligand>
</feature>
<proteinExistence type="inferred from homology"/>
<dbReference type="HOGENOM" id="CLU_036590_1_2_6"/>
<evidence type="ECO:0000256" key="3">
    <source>
        <dbReference type="ARBA" id="ARBA00004910"/>
    </source>
</evidence>
<dbReference type="SUPFAM" id="SSF53597">
    <property type="entry name" value="Dihydrofolate reductase-like"/>
    <property type="match status" value="1"/>
</dbReference>
<dbReference type="InterPro" id="IPR016193">
    <property type="entry name" value="Cytidine_deaminase-like"/>
</dbReference>
<dbReference type="CDD" id="cd01284">
    <property type="entry name" value="Riboflavin_deaminase-reductase"/>
    <property type="match status" value="1"/>
</dbReference>
<feature type="binding site" evidence="15">
    <location>
        <position position="77"/>
    </location>
    <ligand>
        <name>Zn(2+)</name>
        <dbReference type="ChEBI" id="CHEBI:29105"/>
        <note>catalytic</note>
    </ligand>
</feature>
<keyword evidence="10 12" id="KW-0560">Oxidoreductase</keyword>
<dbReference type="Gene3D" id="3.40.430.10">
    <property type="entry name" value="Dihydrofolate Reductase, subunit A"/>
    <property type="match status" value="1"/>
</dbReference>
<dbReference type="GO" id="GO:0008270">
    <property type="term" value="F:zinc ion binding"/>
    <property type="evidence" value="ECO:0007669"/>
    <property type="project" value="InterPro"/>
</dbReference>
<keyword evidence="7 12" id="KW-0479">Metal-binding</keyword>
<evidence type="ECO:0000256" key="9">
    <source>
        <dbReference type="ARBA" id="ARBA00022857"/>
    </source>
</evidence>
<dbReference type="EMBL" id="CP000733">
    <property type="protein sequence ID" value="ABS77253.1"/>
    <property type="molecule type" value="Genomic_DNA"/>
</dbReference>
<feature type="binding site" evidence="15">
    <location>
        <position position="86"/>
    </location>
    <ligand>
        <name>Zn(2+)</name>
        <dbReference type="ChEBI" id="CHEBI:29105"/>
        <note>catalytic</note>
    </ligand>
</feature>
<comment type="catalytic activity">
    <reaction evidence="12">
        <text>2,5-diamino-6-hydroxy-4-(5-phosphoribosylamino)-pyrimidine + H2O + H(+) = 5-amino-6-(5-phospho-D-ribosylamino)uracil + NH4(+)</text>
        <dbReference type="Rhea" id="RHEA:21868"/>
        <dbReference type="ChEBI" id="CHEBI:15377"/>
        <dbReference type="ChEBI" id="CHEBI:15378"/>
        <dbReference type="ChEBI" id="CHEBI:28938"/>
        <dbReference type="ChEBI" id="CHEBI:58453"/>
        <dbReference type="ChEBI" id="CHEBI:58614"/>
        <dbReference type="EC" id="3.5.4.26"/>
    </reaction>
</comment>
<feature type="binding site" evidence="14">
    <location>
        <position position="197"/>
    </location>
    <ligand>
        <name>NADP(+)</name>
        <dbReference type="ChEBI" id="CHEBI:58349"/>
    </ligand>
</feature>
<dbReference type="PROSITE" id="PS00903">
    <property type="entry name" value="CYT_DCMP_DEAMINASES_1"/>
    <property type="match status" value="1"/>
</dbReference>
<dbReference type="EC" id="3.5.4.26" evidence="12"/>
<dbReference type="InterPro" id="IPR016192">
    <property type="entry name" value="APOBEC/CMP_deaminase_Zn-bd"/>
</dbReference>
<dbReference type="GO" id="GO:0008703">
    <property type="term" value="F:5-amino-6-(5-phosphoribosylamino)uracil reductase activity"/>
    <property type="evidence" value="ECO:0007669"/>
    <property type="project" value="UniProtKB-EC"/>
</dbReference>
<evidence type="ECO:0000256" key="11">
    <source>
        <dbReference type="ARBA" id="ARBA00023268"/>
    </source>
</evidence>
<comment type="cofactor">
    <cofactor evidence="12 15">
        <name>Zn(2+)</name>
        <dbReference type="ChEBI" id="CHEBI:29105"/>
    </cofactor>
    <text evidence="12 15">Binds 1 zinc ion.</text>
</comment>
<comment type="catalytic activity">
    <reaction evidence="12">
        <text>5-amino-6-(5-phospho-D-ribitylamino)uracil + NADP(+) = 5-amino-6-(5-phospho-D-ribosylamino)uracil + NADPH + H(+)</text>
        <dbReference type="Rhea" id="RHEA:17845"/>
        <dbReference type="ChEBI" id="CHEBI:15378"/>
        <dbReference type="ChEBI" id="CHEBI:57783"/>
        <dbReference type="ChEBI" id="CHEBI:58349"/>
        <dbReference type="ChEBI" id="CHEBI:58421"/>
        <dbReference type="ChEBI" id="CHEBI:58453"/>
        <dbReference type="EC" id="1.1.1.193"/>
    </reaction>
</comment>
<accession>A9KC62</accession>
<evidence type="ECO:0000256" key="10">
    <source>
        <dbReference type="ARBA" id="ARBA00023002"/>
    </source>
</evidence>
<dbReference type="Gene3D" id="3.40.140.10">
    <property type="entry name" value="Cytidine Deaminase, domain 2"/>
    <property type="match status" value="1"/>
</dbReference>
<dbReference type="RefSeq" id="WP_011996674.1">
    <property type="nucleotide sequence ID" value="NC_009727.1"/>
</dbReference>
<evidence type="ECO:0000256" key="2">
    <source>
        <dbReference type="ARBA" id="ARBA00004882"/>
    </source>
</evidence>
<evidence type="ECO:0000256" key="5">
    <source>
        <dbReference type="ARBA" id="ARBA00007417"/>
    </source>
</evidence>
<comment type="pathway">
    <text evidence="2 12">Cofactor biosynthesis; riboflavin biosynthesis; 5-amino-6-(D-ribitylamino)uracil from GTP: step 2/4.</text>
</comment>
<dbReference type="GO" id="GO:0008835">
    <property type="term" value="F:diaminohydroxyphosphoribosylaminopyrimidine deaminase activity"/>
    <property type="evidence" value="ECO:0007669"/>
    <property type="project" value="UniProtKB-EC"/>
</dbReference>
<feature type="binding site" evidence="14">
    <location>
        <position position="223"/>
    </location>
    <ligand>
        <name>NADP(+)</name>
        <dbReference type="ChEBI" id="CHEBI:58349"/>
    </ligand>
</feature>
<feature type="binding site" evidence="14">
    <location>
        <position position="205"/>
    </location>
    <ligand>
        <name>substrate</name>
    </ligand>
</feature>
<dbReference type="KEGG" id="cbd:CBUD_0655"/>
<dbReference type="InterPro" id="IPR002734">
    <property type="entry name" value="RibDG_C"/>
</dbReference>
<keyword evidence="9 12" id="KW-0521">NADP</keyword>
<evidence type="ECO:0000256" key="15">
    <source>
        <dbReference type="PIRSR" id="PIRSR006769-3"/>
    </source>
</evidence>
<dbReference type="Pfam" id="PF00383">
    <property type="entry name" value="dCMP_cyt_deam_1"/>
    <property type="match status" value="1"/>
</dbReference>
<feature type="domain" description="CMP/dCMP-type deaminase" evidence="16">
    <location>
        <begin position="5"/>
        <end position="125"/>
    </location>
</feature>
<dbReference type="PIRSF" id="PIRSF006769">
    <property type="entry name" value="RibD"/>
    <property type="match status" value="1"/>
</dbReference>
<evidence type="ECO:0000256" key="8">
    <source>
        <dbReference type="ARBA" id="ARBA00022833"/>
    </source>
</evidence>
<comment type="pathway">
    <text evidence="3 12">Cofactor biosynthesis; riboflavin biosynthesis; 5-amino-6-(D-ribitylamino)uracil from GTP: step 3/4.</text>
</comment>
<dbReference type="Proteomes" id="UP000008555">
    <property type="component" value="Chromosome"/>
</dbReference>
<dbReference type="UniPathway" id="UPA00275">
    <property type="reaction ID" value="UER00401"/>
</dbReference>
<dbReference type="AlphaFoldDB" id="A9KC62"/>
<keyword evidence="12 17" id="KW-0378">Hydrolase</keyword>
<organism evidence="17 18">
    <name type="scientific">Coxiella burnetii (strain Dugway 5J108-111)</name>
    <dbReference type="NCBI Taxonomy" id="434922"/>
    <lineage>
        <taxon>Bacteria</taxon>
        <taxon>Pseudomonadati</taxon>
        <taxon>Pseudomonadota</taxon>
        <taxon>Gammaproteobacteria</taxon>
        <taxon>Legionellales</taxon>
        <taxon>Coxiellaceae</taxon>
        <taxon>Coxiella</taxon>
    </lineage>
</organism>
<keyword evidence="6 12" id="KW-0686">Riboflavin biosynthesis</keyword>
<evidence type="ECO:0000313" key="17">
    <source>
        <dbReference type="EMBL" id="ABS77253.1"/>
    </source>
</evidence>
<dbReference type="InterPro" id="IPR050765">
    <property type="entry name" value="Riboflavin_Biosynth_HTPR"/>
</dbReference>
<comment type="function">
    <text evidence="1 12">Converts 2,5-diamino-6-(ribosylamino)-4(3h)-pyrimidinone 5'-phosphate into 5-amino-6-(ribosylamino)-2,4(1h,3h)-pyrimidinedione 5'-phosphate.</text>
</comment>
<feature type="binding site" evidence="14">
    <location>
        <position position="208"/>
    </location>
    <ligand>
        <name>substrate</name>
    </ligand>
</feature>
<comment type="similarity">
    <text evidence="4 12">In the N-terminal section; belongs to the cytidine and deoxycytidylate deaminase family.</text>
</comment>
<evidence type="ECO:0000256" key="6">
    <source>
        <dbReference type="ARBA" id="ARBA00022619"/>
    </source>
</evidence>
<evidence type="ECO:0000256" key="7">
    <source>
        <dbReference type="ARBA" id="ARBA00022723"/>
    </source>
</evidence>
<name>A9KC62_COXBN</name>
<sequence>MNDSSLDYLKKALSLAEIRRGFCAPNPSVGAVVVKDDKIISTGFHKRSGLPHAEVEAIKSLDDKARGAALYVTLEPCCHFGKTPPCTDLIIQSGIKAVYYGLHDPNLAVCGKGIEQLQRAGVNCFLIELPEINAFYESYRYWIKHKRPWVTAKLALSLDGKIAGNEGKPVRLTGEGLRQYTHERRKKSDALLTTINTILTDDPKLNVRLQGEEIKKPIYILDTHLRLPLNALIHQTAESIIVFHGNEADKKQQQRLMQKNIRCIEIARRSEGLDLNEVLDVIGNDGIHDLWIEAGGTCFQSFLKENLINRALIYIAPKILGSTAMPAFQLPFSFSGYSVEWRQFREDVMGEIRF</sequence>
<dbReference type="PANTHER" id="PTHR38011:SF7">
    <property type="entry name" value="2,5-DIAMINO-6-RIBOSYLAMINO-4(3H)-PYRIMIDINONE 5'-PHOSPHATE REDUCTASE"/>
    <property type="match status" value="1"/>
</dbReference>
<evidence type="ECO:0000256" key="4">
    <source>
        <dbReference type="ARBA" id="ARBA00005259"/>
    </source>
</evidence>
<keyword evidence="8 12" id="KW-0862">Zinc</keyword>
<evidence type="ECO:0000313" key="18">
    <source>
        <dbReference type="Proteomes" id="UP000008555"/>
    </source>
</evidence>
<dbReference type="PANTHER" id="PTHR38011">
    <property type="entry name" value="DIHYDROFOLATE REDUCTASE FAMILY PROTEIN (AFU_ORTHOLOGUE AFUA_8G06820)"/>
    <property type="match status" value="1"/>
</dbReference>
<gene>
    <name evidence="17" type="primary">ribD</name>
    <name evidence="17" type="ordered locus">CBUD_0655</name>
</gene>
<dbReference type="InterPro" id="IPR002125">
    <property type="entry name" value="CMP_dCMP_dom"/>
</dbReference>
<feature type="binding site" evidence="14">
    <location>
        <position position="201"/>
    </location>
    <ligand>
        <name>NADP(+)</name>
        <dbReference type="ChEBI" id="CHEBI:58349"/>
    </ligand>
</feature>
<dbReference type="InterPro" id="IPR004794">
    <property type="entry name" value="Eubact_RibD"/>
</dbReference>
<comment type="similarity">
    <text evidence="5 12">In the C-terminal section; belongs to the HTP reductase family.</text>
</comment>
<reference evidence="17 18" key="1">
    <citation type="journal article" date="2009" name="Infect. Immun.">
        <title>Comparative genomics reveal extensive transposon-mediated genomic plasticity and diversity among potential effector proteins within the genus Coxiella.</title>
        <authorList>
            <person name="Beare P.A."/>
            <person name="Unsworth N."/>
            <person name="Andoh M."/>
            <person name="Voth D.E."/>
            <person name="Omsland A."/>
            <person name="Gilk S.D."/>
            <person name="Williams K.P."/>
            <person name="Sobral B.W."/>
            <person name="Kupko J.J.III."/>
            <person name="Porcella S.F."/>
            <person name="Samuel J.E."/>
            <person name="Heinzen R.A."/>
        </authorList>
    </citation>
    <scope>NUCLEOTIDE SEQUENCE [LARGE SCALE GENOMIC DNA]</scope>
    <source>
        <strain evidence="17 18">Dugway 5J108-111</strain>
    </source>
</reference>
<evidence type="ECO:0000256" key="14">
    <source>
        <dbReference type="PIRSR" id="PIRSR006769-2"/>
    </source>
</evidence>
<feature type="binding site" evidence="14">
    <location>
        <begin position="295"/>
        <end position="301"/>
    </location>
    <ligand>
        <name>NADP(+)</name>
        <dbReference type="ChEBI" id="CHEBI:58349"/>
    </ligand>
</feature>
<evidence type="ECO:0000256" key="1">
    <source>
        <dbReference type="ARBA" id="ARBA00002151"/>
    </source>
</evidence>
<dbReference type="SUPFAM" id="SSF53927">
    <property type="entry name" value="Cytidine deaminase-like"/>
    <property type="match status" value="1"/>
</dbReference>
<dbReference type="Pfam" id="PF01872">
    <property type="entry name" value="RibD_C"/>
    <property type="match status" value="1"/>
</dbReference>
<feature type="binding site" evidence="15">
    <location>
        <position position="52"/>
    </location>
    <ligand>
        <name>Zn(2+)</name>
        <dbReference type="ChEBI" id="CHEBI:29105"/>
        <note>catalytic</note>
    </ligand>
</feature>